<feature type="domain" description="Gnk2-homologous" evidence="7">
    <location>
        <begin position="133"/>
        <end position="236"/>
    </location>
</feature>
<keyword evidence="2" id="KW-0964">Secreted</keyword>
<keyword evidence="4" id="KW-0677">Repeat</keyword>
<evidence type="ECO:0000259" key="7">
    <source>
        <dbReference type="PROSITE" id="PS51473"/>
    </source>
</evidence>
<evidence type="ECO:0000256" key="1">
    <source>
        <dbReference type="ARBA" id="ARBA00004613"/>
    </source>
</evidence>
<protein>
    <submittedName>
        <fullName evidence="8">Cysteine-rich repeat secretory protein 38</fullName>
    </submittedName>
</protein>
<dbReference type="EMBL" id="BMAC01000446">
    <property type="protein sequence ID" value="GFP96578.1"/>
    <property type="molecule type" value="Genomic_DNA"/>
</dbReference>
<sequence length="238" mass="25755">MSWQSLLISSLVLIPIAFAQDSYLAHNCLTSADGEFTPDSNYSQSLTYLVDDLCFNAPLNKGFRNASWAQDPADRAYGLALCRGDVSPKDCETCLTNATITVANTSCPNSRGAFILHDYCQLKYSDVDFLGKMNSITAYIMSQGDAGDDNFREAALGLIRNLSQTAIGAPDKLFASGTTAIGNTTTLYSMVQCTRDISADHCRGCLGTAVNELTIANTSARFVSASCNLRYDIRPFLN</sequence>
<dbReference type="PANTHER" id="PTHR32411">
    <property type="entry name" value="CYSTEINE-RICH REPEAT SECRETORY PROTEIN 38-RELATED"/>
    <property type="match status" value="1"/>
</dbReference>
<evidence type="ECO:0000256" key="5">
    <source>
        <dbReference type="ARBA" id="ARBA00038515"/>
    </source>
</evidence>
<dbReference type="InterPro" id="IPR050581">
    <property type="entry name" value="CRR_secretory_protein"/>
</dbReference>
<reference evidence="8" key="1">
    <citation type="submission" date="2020-07" db="EMBL/GenBank/DDBJ databases">
        <title>Ethylene signaling mediates host invasion by parasitic plants.</title>
        <authorList>
            <person name="Yoshida S."/>
        </authorList>
    </citation>
    <scope>NUCLEOTIDE SEQUENCE</scope>
    <source>
        <strain evidence="8">Okayama</strain>
    </source>
</reference>
<gene>
    <name evidence="8" type="ORF">PHJA_001801900</name>
</gene>
<evidence type="ECO:0000256" key="3">
    <source>
        <dbReference type="ARBA" id="ARBA00022729"/>
    </source>
</evidence>
<dbReference type="Pfam" id="PF01657">
    <property type="entry name" value="Stress-antifung"/>
    <property type="match status" value="2"/>
</dbReference>
<feature type="domain" description="Gnk2-homologous" evidence="7">
    <location>
        <begin position="23"/>
        <end position="129"/>
    </location>
</feature>
<dbReference type="InterPro" id="IPR002902">
    <property type="entry name" value="GNK2"/>
</dbReference>
<dbReference type="GO" id="GO:0005576">
    <property type="term" value="C:extracellular region"/>
    <property type="evidence" value="ECO:0007669"/>
    <property type="project" value="UniProtKB-SubCell"/>
</dbReference>
<evidence type="ECO:0000256" key="4">
    <source>
        <dbReference type="ARBA" id="ARBA00022737"/>
    </source>
</evidence>
<keyword evidence="9" id="KW-1185">Reference proteome</keyword>
<comment type="caution">
    <text evidence="8">The sequence shown here is derived from an EMBL/GenBank/DDBJ whole genome shotgun (WGS) entry which is preliminary data.</text>
</comment>
<dbReference type="PANTHER" id="PTHR32411:SF43">
    <property type="entry name" value="CYSTEINE-RICH REPEAT SECRETORY PROTEIN 38"/>
    <property type="match status" value="1"/>
</dbReference>
<dbReference type="OrthoDB" id="911609at2759"/>
<dbReference type="PROSITE" id="PS51473">
    <property type="entry name" value="GNK2"/>
    <property type="match status" value="2"/>
</dbReference>
<name>A0A830CHI4_9LAMI</name>
<proteinExistence type="inferred from homology"/>
<dbReference type="AlphaFoldDB" id="A0A830CHI4"/>
<evidence type="ECO:0000256" key="6">
    <source>
        <dbReference type="SAM" id="SignalP"/>
    </source>
</evidence>
<dbReference type="CDD" id="cd23509">
    <property type="entry name" value="Gnk2-like"/>
    <property type="match status" value="2"/>
</dbReference>
<keyword evidence="3 6" id="KW-0732">Signal</keyword>
<dbReference type="InterPro" id="IPR038408">
    <property type="entry name" value="GNK2_sf"/>
</dbReference>
<feature type="chain" id="PRO_5032527220" evidence="6">
    <location>
        <begin position="20"/>
        <end position="238"/>
    </location>
</feature>
<dbReference type="Proteomes" id="UP000653305">
    <property type="component" value="Unassembled WGS sequence"/>
</dbReference>
<dbReference type="Gene3D" id="3.30.430.20">
    <property type="entry name" value="Gnk2 domain, C-X8-C-X2-C motif"/>
    <property type="match status" value="2"/>
</dbReference>
<organism evidence="8 9">
    <name type="scientific">Phtheirospermum japonicum</name>
    <dbReference type="NCBI Taxonomy" id="374723"/>
    <lineage>
        <taxon>Eukaryota</taxon>
        <taxon>Viridiplantae</taxon>
        <taxon>Streptophyta</taxon>
        <taxon>Embryophyta</taxon>
        <taxon>Tracheophyta</taxon>
        <taxon>Spermatophyta</taxon>
        <taxon>Magnoliopsida</taxon>
        <taxon>eudicotyledons</taxon>
        <taxon>Gunneridae</taxon>
        <taxon>Pentapetalae</taxon>
        <taxon>asterids</taxon>
        <taxon>lamiids</taxon>
        <taxon>Lamiales</taxon>
        <taxon>Orobanchaceae</taxon>
        <taxon>Orobanchaceae incertae sedis</taxon>
        <taxon>Phtheirospermum</taxon>
    </lineage>
</organism>
<comment type="subcellular location">
    <subcellularLocation>
        <location evidence="1">Secreted</location>
    </subcellularLocation>
</comment>
<evidence type="ECO:0000256" key="2">
    <source>
        <dbReference type="ARBA" id="ARBA00022525"/>
    </source>
</evidence>
<feature type="signal peptide" evidence="6">
    <location>
        <begin position="1"/>
        <end position="19"/>
    </location>
</feature>
<accession>A0A830CHI4</accession>
<evidence type="ECO:0000313" key="8">
    <source>
        <dbReference type="EMBL" id="GFP96578.1"/>
    </source>
</evidence>
<comment type="similarity">
    <text evidence="5">Belongs to the cysteine-rich repeat secretory protein family.</text>
</comment>
<evidence type="ECO:0000313" key="9">
    <source>
        <dbReference type="Proteomes" id="UP000653305"/>
    </source>
</evidence>